<dbReference type="GO" id="GO:0009765">
    <property type="term" value="P:photosynthesis, light harvesting"/>
    <property type="evidence" value="ECO:0007669"/>
    <property type="project" value="InterPro"/>
</dbReference>
<proteinExistence type="inferred from homology"/>
<keyword evidence="10" id="KW-0732">Signal</keyword>
<keyword evidence="9" id="KW-0157">Chromophore</keyword>
<feature type="signal peptide" evidence="10">
    <location>
        <begin position="1"/>
        <end position="17"/>
    </location>
</feature>
<name>D8LKC5_ECTSI</name>
<dbReference type="GO" id="GO:0016020">
    <property type="term" value="C:membrane"/>
    <property type="evidence" value="ECO:0007669"/>
    <property type="project" value="InterPro"/>
</dbReference>
<keyword evidence="9" id="KW-0148">Chlorophyll</keyword>
<dbReference type="PANTHER" id="PTHR21649">
    <property type="entry name" value="CHLOROPHYLL A/B BINDING PROTEIN"/>
    <property type="match status" value="1"/>
</dbReference>
<comment type="subunit">
    <text evidence="4">The LHC complex of chromophytic algae is composed of fucoxanthin, chlorophyll A and C bound non-covalently by fucoxanthin chlorophyll proteins (FCPs). The ratio of pigments in this LHC is; fucoxanthin: chlorophyll C: chlorophyll A; (0.6-1): (0.1-0.3): (1).</text>
</comment>
<feature type="binding site" evidence="9">
    <location>
        <position position="195"/>
    </location>
    <ligand>
        <name>chlorophyll a</name>
        <dbReference type="ChEBI" id="CHEBI:58416"/>
        <label>1</label>
    </ligand>
</feature>
<comment type="subcellular location">
    <subcellularLocation>
        <location evidence="2">Plastid</location>
        <location evidence="2">Chloroplast</location>
    </subcellularLocation>
</comment>
<evidence type="ECO:0000256" key="8">
    <source>
        <dbReference type="ARBA" id="ARBA00023243"/>
    </source>
</evidence>
<dbReference type="Pfam" id="PF00504">
    <property type="entry name" value="Chloroa_b-bind"/>
    <property type="match status" value="1"/>
</dbReference>
<feature type="binding site" evidence="9">
    <location>
        <position position="85"/>
    </location>
    <ligand>
        <name>chlorophyll a</name>
        <dbReference type="ChEBI" id="CHEBI:58416"/>
        <label>1</label>
    </ligand>
</feature>
<dbReference type="Proteomes" id="UP000002630">
    <property type="component" value="Linkage Group LG02"/>
</dbReference>
<dbReference type="InterPro" id="IPR001344">
    <property type="entry name" value="Chloro_AB-bd_pln"/>
</dbReference>
<keyword evidence="12" id="KW-1185">Reference proteome</keyword>
<comment type="function">
    <text evidence="1">The light-harvesting complex (LHC) functions as a light receptor, it captures and delivers excitation energy to photosystems with which it is closely associated. Energy is transferred from the carotenoid and chlorophyll C (or B) to chlorophyll A and the photosynthetic reaction centers where it is used to synthesize ATP and reducing power.</text>
</comment>
<evidence type="ECO:0000256" key="7">
    <source>
        <dbReference type="ARBA" id="ARBA00022640"/>
    </source>
</evidence>
<feature type="chain" id="PRO_5003117277" evidence="10">
    <location>
        <begin position="18"/>
        <end position="216"/>
    </location>
</feature>
<keyword evidence="8" id="KW-0437">Light-harvesting polypeptide</keyword>
<gene>
    <name evidence="11" type="primary">LHCP33</name>
    <name evidence="11" type="ORF">Esi_0292_0039</name>
</gene>
<dbReference type="InterPro" id="IPR022796">
    <property type="entry name" value="Chloroa_b-bind"/>
</dbReference>
<dbReference type="GO" id="GO:0009507">
    <property type="term" value="C:chloroplast"/>
    <property type="evidence" value="ECO:0007669"/>
    <property type="project" value="UniProtKB-SubCell"/>
</dbReference>
<evidence type="ECO:0000256" key="5">
    <source>
        <dbReference type="ARBA" id="ARBA00022528"/>
    </source>
</evidence>
<dbReference type="OMA" id="SAVRMEM"/>
<feature type="binding site" description="axial binding residue" evidence="9">
    <location>
        <position position="90"/>
    </location>
    <ligand>
        <name>chlorophyll b</name>
        <dbReference type="ChEBI" id="CHEBI:61721"/>
        <label>1</label>
    </ligand>
    <ligandPart>
        <name>Mg</name>
        <dbReference type="ChEBI" id="CHEBI:25107"/>
    </ligandPart>
</feature>
<feature type="binding site" evidence="9">
    <location>
        <position position="183"/>
    </location>
    <ligand>
        <name>chlorophyll a</name>
        <dbReference type="ChEBI" id="CHEBI:58416"/>
        <label>1</label>
    </ligand>
</feature>
<sequence length="216" mass="23373">MKSAIAALALGAVGSNAFVTPNAVVGRVASRSARQVSMAADPDASIALPFTPRPENLNGELVGDVGFDPLNFSEEGDLAKYRRAELKHGRVAMLGVVGAIWQEFSVLPGLGYTPTKNLFQAVADAPWLAVLQVVVFVGIFDLQSTKYDIEQGRVPGDIGFDPLKLSKDGINEKWALAELKHGRLAMWAMAAILIQQLLVPDKSPLELTYEWSTQFH</sequence>
<dbReference type="OrthoDB" id="423598at2759"/>
<reference evidence="11 12" key="1">
    <citation type="journal article" date="2010" name="Nature">
        <title>The Ectocarpus genome and the independent evolution of multicellularity in brown algae.</title>
        <authorList>
            <person name="Cock J.M."/>
            <person name="Sterck L."/>
            <person name="Rouze P."/>
            <person name="Scornet D."/>
            <person name="Allen A.E."/>
            <person name="Amoutzias G."/>
            <person name="Anthouard V."/>
            <person name="Artiguenave F."/>
            <person name="Aury J.M."/>
            <person name="Badger J.H."/>
            <person name="Beszteri B."/>
            <person name="Billiau K."/>
            <person name="Bonnet E."/>
            <person name="Bothwell J.H."/>
            <person name="Bowler C."/>
            <person name="Boyen C."/>
            <person name="Brownlee C."/>
            <person name="Carrano C.J."/>
            <person name="Charrier B."/>
            <person name="Cho G.Y."/>
            <person name="Coelho S.M."/>
            <person name="Collen J."/>
            <person name="Corre E."/>
            <person name="Da Silva C."/>
            <person name="Delage L."/>
            <person name="Delaroque N."/>
            <person name="Dittami S.M."/>
            <person name="Doulbeau S."/>
            <person name="Elias M."/>
            <person name="Farnham G."/>
            <person name="Gachon C.M."/>
            <person name="Gschloessl B."/>
            <person name="Heesch S."/>
            <person name="Jabbari K."/>
            <person name="Jubin C."/>
            <person name="Kawai H."/>
            <person name="Kimura K."/>
            <person name="Kloareg B."/>
            <person name="Kupper F.C."/>
            <person name="Lang D."/>
            <person name="Le Bail A."/>
            <person name="Leblanc C."/>
            <person name="Lerouge P."/>
            <person name="Lohr M."/>
            <person name="Lopez P.J."/>
            <person name="Martens C."/>
            <person name="Maumus F."/>
            <person name="Michel G."/>
            <person name="Miranda-Saavedra D."/>
            <person name="Morales J."/>
            <person name="Moreau H."/>
            <person name="Motomura T."/>
            <person name="Nagasato C."/>
            <person name="Napoli C.A."/>
            <person name="Nelson D.R."/>
            <person name="Nyvall-Collen P."/>
            <person name="Peters A.F."/>
            <person name="Pommier C."/>
            <person name="Potin P."/>
            <person name="Poulain J."/>
            <person name="Quesneville H."/>
            <person name="Read B."/>
            <person name="Rensing S.A."/>
            <person name="Ritter A."/>
            <person name="Rousvoal S."/>
            <person name="Samanta M."/>
            <person name="Samson G."/>
            <person name="Schroeder D.C."/>
            <person name="Segurens B."/>
            <person name="Strittmatter M."/>
            <person name="Tonon T."/>
            <person name="Tregear J.W."/>
            <person name="Valentin K."/>
            <person name="von Dassow P."/>
            <person name="Yamagishi T."/>
            <person name="Van de Peer Y."/>
            <person name="Wincker P."/>
        </authorList>
    </citation>
    <scope>NUCLEOTIDE SEQUENCE [LARGE SCALE GENOMIC DNA]</scope>
    <source>
        <strain evidence="12">Ec32 / CCAP1310/4</strain>
    </source>
</reference>
<dbReference type="Gene3D" id="1.10.3460.10">
    <property type="entry name" value="Chlorophyll a/b binding protein domain"/>
    <property type="match status" value="1"/>
</dbReference>
<dbReference type="eggNOG" id="ENOG502QTYF">
    <property type="taxonomic scope" value="Eukaryota"/>
</dbReference>
<comment type="similarity">
    <text evidence="3">Belongs to the fucoxanthin chlorophyll protein family.</text>
</comment>
<dbReference type="STRING" id="2880.D8LKC5"/>
<feature type="binding site" evidence="9">
    <location>
        <position position="88"/>
    </location>
    <ligand>
        <name>chlorophyll a</name>
        <dbReference type="ChEBI" id="CHEBI:58416"/>
        <label>1</label>
    </ligand>
</feature>
<dbReference type="EMBL" id="FN648478">
    <property type="protein sequence ID" value="CBN76070.1"/>
    <property type="molecule type" value="Genomic_DNA"/>
</dbReference>
<feature type="binding site" evidence="9">
    <location>
        <position position="178"/>
    </location>
    <ligand>
        <name>chlorophyll a</name>
        <dbReference type="ChEBI" id="CHEBI:58416"/>
        <label>1</label>
    </ligand>
</feature>
<dbReference type="GO" id="GO:0030076">
    <property type="term" value="C:light-harvesting complex"/>
    <property type="evidence" value="ECO:0007669"/>
    <property type="project" value="UniProtKB-KW"/>
</dbReference>
<evidence type="ECO:0000313" key="12">
    <source>
        <dbReference type="Proteomes" id="UP000002630"/>
    </source>
</evidence>
<dbReference type="GO" id="GO:0016168">
    <property type="term" value="F:chlorophyll binding"/>
    <property type="evidence" value="ECO:0007669"/>
    <property type="project" value="UniProtKB-KW"/>
</dbReference>
<dbReference type="SUPFAM" id="SSF103511">
    <property type="entry name" value="Chlorophyll a-b binding protein"/>
    <property type="match status" value="1"/>
</dbReference>
<evidence type="ECO:0000256" key="3">
    <source>
        <dbReference type="ARBA" id="ARBA00005933"/>
    </source>
</evidence>
<protein>
    <submittedName>
        <fullName evidence="11">Light harvesting complex protein</fullName>
    </submittedName>
</protein>
<evidence type="ECO:0000256" key="9">
    <source>
        <dbReference type="PIRSR" id="PIRSR601344-1"/>
    </source>
</evidence>
<organism evidence="11 12">
    <name type="scientific">Ectocarpus siliculosus</name>
    <name type="common">Brown alga</name>
    <name type="synonym">Conferva siliculosa</name>
    <dbReference type="NCBI Taxonomy" id="2880"/>
    <lineage>
        <taxon>Eukaryota</taxon>
        <taxon>Sar</taxon>
        <taxon>Stramenopiles</taxon>
        <taxon>Ochrophyta</taxon>
        <taxon>PX clade</taxon>
        <taxon>Phaeophyceae</taxon>
        <taxon>Ectocarpales</taxon>
        <taxon>Ectocarpaceae</taxon>
        <taxon>Ectocarpus</taxon>
    </lineage>
</organism>
<evidence type="ECO:0000256" key="1">
    <source>
        <dbReference type="ARBA" id="ARBA00004022"/>
    </source>
</evidence>
<accession>D8LKC5</accession>
<evidence type="ECO:0000313" key="11">
    <source>
        <dbReference type="EMBL" id="CBN76070.1"/>
    </source>
</evidence>
<dbReference type="AlphaFoldDB" id="D8LKC5"/>
<feature type="binding site" evidence="9">
    <location>
        <position position="73"/>
    </location>
    <ligand>
        <name>chlorophyll a</name>
        <dbReference type="ChEBI" id="CHEBI:58416"/>
        <label>1</label>
    </ligand>
</feature>
<dbReference type="InParanoid" id="D8LKC5"/>
<evidence type="ECO:0000256" key="6">
    <source>
        <dbReference type="ARBA" id="ARBA00022531"/>
    </source>
</evidence>
<dbReference type="EMBL" id="FN649727">
    <property type="protein sequence ID" value="CBN76070.1"/>
    <property type="molecule type" value="Genomic_DNA"/>
</dbReference>
<keyword evidence="6" id="KW-0602">Photosynthesis</keyword>
<evidence type="ECO:0000256" key="10">
    <source>
        <dbReference type="SAM" id="SignalP"/>
    </source>
</evidence>
<evidence type="ECO:0000256" key="4">
    <source>
        <dbReference type="ARBA" id="ARBA00011623"/>
    </source>
</evidence>
<evidence type="ECO:0000256" key="2">
    <source>
        <dbReference type="ARBA" id="ARBA00004229"/>
    </source>
</evidence>
<keyword evidence="7" id="KW-0934">Plastid</keyword>
<keyword evidence="5" id="KW-0150">Chloroplast</keyword>